<keyword evidence="10 22" id="KW-1133">Transmembrane helix</keyword>
<feature type="binding site" evidence="19 21">
    <location>
        <position position="597"/>
    </location>
    <ligand>
        <name>ATP</name>
        <dbReference type="ChEBI" id="CHEBI:30616"/>
    </ligand>
</feature>
<dbReference type="SMART" id="SM00219">
    <property type="entry name" value="TyrKc"/>
    <property type="match status" value="1"/>
</dbReference>
<dbReference type="GO" id="GO:0005886">
    <property type="term" value="C:plasma membrane"/>
    <property type="evidence" value="ECO:0007669"/>
    <property type="project" value="TreeGrafter"/>
</dbReference>
<evidence type="ECO:0000256" key="8">
    <source>
        <dbReference type="ARBA" id="ARBA00022777"/>
    </source>
</evidence>
<dbReference type="InterPro" id="IPR000719">
    <property type="entry name" value="Prot_kinase_dom"/>
</dbReference>
<evidence type="ECO:0000256" key="17">
    <source>
        <dbReference type="ARBA" id="ARBA00051243"/>
    </source>
</evidence>
<dbReference type="SUPFAM" id="SSF56112">
    <property type="entry name" value="Protein kinase-like (PK-like)"/>
    <property type="match status" value="1"/>
</dbReference>
<dbReference type="InterPro" id="IPR050122">
    <property type="entry name" value="RTK"/>
</dbReference>
<evidence type="ECO:0000256" key="1">
    <source>
        <dbReference type="ARBA" id="ARBA00004167"/>
    </source>
</evidence>
<evidence type="ECO:0000256" key="4">
    <source>
        <dbReference type="ARBA" id="ARBA00022679"/>
    </source>
</evidence>
<dbReference type="Pfam" id="PF13927">
    <property type="entry name" value="Ig_3"/>
    <property type="match status" value="2"/>
</dbReference>
<evidence type="ECO:0000256" key="12">
    <source>
        <dbReference type="ARBA" id="ARBA00023137"/>
    </source>
</evidence>
<evidence type="ECO:0000256" key="11">
    <source>
        <dbReference type="ARBA" id="ARBA00023136"/>
    </source>
</evidence>
<dbReference type="PROSITE" id="PS00109">
    <property type="entry name" value="PROTEIN_KINASE_TYR"/>
    <property type="match status" value="1"/>
</dbReference>
<keyword evidence="6" id="KW-0677">Repeat</keyword>
<evidence type="ECO:0000256" key="21">
    <source>
        <dbReference type="PROSITE-ProRule" id="PRU10141"/>
    </source>
</evidence>
<keyword evidence="11 22" id="KW-0472">Membrane</keyword>
<evidence type="ECO:0000256" key="19">
    <source>
        <dbReference type="PIRSR" id="PIRSR000615-2"/>
    </source>
</evidence>
<dbReference type="FunFam" id="1.10.510.10:FF:000554">
    <property type="entry name" value="Predicted protein"/>
    <property type="match status" value="1"/>
</dbReference>
<evidence type="ECO:0000256" key="2">
    <source>
        <dbReference type="ARBA" id="ARBA00006692"/>
    </source>
</evidence>
<keyword evidence="14" id="KW-0675">Receptor</keyword>
<dbReference type="GO" id="GO:0005524">
    <property type="term" value="F:ATP binding"/>
    <property type="evidence" value="ECO:0007669"/>
    <property type="project" value="UniProtKB-UniRule"/>
</dbReference>
<dbReference type="SUPFAM" id="SSF48726">
    <property type="entry name" value="Immunoglobulin"/>
    <property type="match status" value="3"/>
</dbReference>
<dbReference type="PANTHER" id="PTHR24416">
    <property type="entry name" value="TYROSINE-PROTEIN KINASE RECEPTOR"/>
    <property type="match status" value="1"/>
</dbReference>
<evidence type="ECO:0000256" key="6">
    <source>
        <dbReference type="ARBA" id="ARBA00022737"/>
    </source>
</evidence>
<dbReference type="GO" id="GO:0046872">
    <property type="term" value="F:metal ion binding"/>
    <property type="evidence" value="ECO:0007669"/>
    <property type="project" value="UniProtKB-KW"/>
</dbReference>
<feature type="domain" description="Ig-like" evidence="24">
    <location>
        <begin position="181"/>
        <end position="253"/>
    </location>
</feature>
<feature type="domain" description="Fibronectin type-III" evidence="25">
    <location>
        <begin position="367"/>
        <end position="470"/>
    </location>
</feature>
<comment type="subcellular location">
    <subcellularLocation>
        <location evidence="1">Membrane</location>
        <topology evidence="1">Single-pass membrane protein</topology>
    </subcellularLocation>
</comment>
<dbReference type="PROSITE" id="PS50011">
    <property type="entry name" value="PROTEIN_KINASE_DOM"/>
    <property type="match status" value="1"/>
</dbReference>
<keyword evidence="15" id="KW-0325">Glycoprotein</keyword>
<dbReference type="SMART" id="SM00060">
    <property type="entry name" value="FN3"/>
    <property type="match status" value="2"/>
</dbReference>
<dbReference type="CDD" id="cd00192">
    <property type="entry name" value="PTKc"/>
    <property type="match status" value="1"/>
</dbReference>
<evidence type="ECO:0000256" key="16">
    <source>
        <dbReference type="ARBA" id="ARBA00023319"/>
    </source>
</evidence>
<feature type="binding site" evidence="19">
    <location>
        <begin position="570"/>
        <end position="577"/>
    </location>
    <ligand>
        <name>ATP</name>
        <dbReference type="ChEBI" id="CHEBI:30616"/>
    </ligand>
</feature>
<dbReference type="PRINTS" id="PR00109">
    <property type="entry name" value="TYRKINASE"/>
</dbReference>
<gene>
    <name evidence="26" type="ORF">PMEA_00034309</name>
</gene>
<dbReference type="InterPro" id="IPR007110">
    <property type="entry name" value="Ig-like_dom"/>
</dbReference>
<feature type="domain" description="Ig-like" evidence="24">
    <location>
        <begin position="7"/>
        <end position="93"/>
    </location>
</feature>
<dbReference type="Gene3D" id="3.30.200.20">
    <property type="entry name" value="Phosphorylase Kinase, domain 1"/>
    <property type="match status" value="1"/>
</dbReference>
<evidence type="ECO:0000256" key="3">
    <source>
        <dbReference type="ARBA" id="ARBA00011902"/>
    </source>
</evidence>
<evidence type="ECO:0000256" key="5">
    <source>
        <dbReference type="ARBA" id="ARBA00022692"/>
    </source>
</evidence>
<dbReference type="InterPro" id="IPR003598">
    <property type="entry name" value="Ig_sub2"/>
</dbReference>
<keyword evidence="20" id="KW-0479">Metal-binding</keyword>
<dbReference type="InterPro" id="IPR020635">
    <property type="entry name" value="Tyr_kinase_cat_dom"/>
</dbReference>
<keyword evidence="7 19" id="KW-0547">Nucleotide-binding</keyword>
<dbReference type="FunFam" id="2.60.40.10:FF:000032">
    <property type="entry name" value="palladin isoform X1"/>
    <property type="match status" value="1"/>
</dbReference>
<dbReference type="SUPFAM" id="SSF49265">
    <property type="entry name" value="Fibronectin type III"/>
    <property type="match status" value="1"/>
</dbReference>
<keyword evidence="5 22" id="KW-0812">Transmembrane</keyword>
<proteinExistence type="inferred from homology"/>
<dbReference type="InterPro" id="IPR017441">
    <property type="entry name" value="Protein_kinase_ATP_BS"/>
</dbReference>
<dbReference type="PROSITE" id="PS50853">
    <property type="entry name" value="FN3"/>
    <property type="match status" value="2"/>
</dbReference>
<keyword evidence="8" id="KW-0418">Kinase</keyword>
<feature type="domain" description="Protein kinase" evidence="23">
    <location>
        <begin position="563"/>
        <end position="847"/>
    </location>
</feature>
<dbReference type="SMART" id="SM00408">
    <property type="entry name" value="IGc2"/>
    <property type="match status" value="3"/>
</dbReference>
<organism evidence="26 27">
    <name type="scientific">Pocillopora meandrina</name>
    <dbReference type="NCBI Taxonomy" id="46732"/>
    <lineage>
        <taxon>Eukaryota</taxon>
        <taxon>Metazoa</taxon>
        <taxon>Cnidaria</taxon>
        <taxon>Anthozoa</taxon>
        <taxon>Hexacorallia</taxon>
        <taxon>Scleractinia</taxon>
        <taxon>Astrocoeniina</taxon>
        <taxon>Pocilloporidae</taxon>
        <taxon>Pocillopora</taxon>
    </lineage>
</organism>
<dbReference type="InterPro" id="IPR008266">
    <property type="entry name" value="Tyr_kinase_AS"/>
</dbReference>
<feature type="transmembrane region" description="Helical" evidence="22">
    <location>
        <begin position="463"/>
        <end position="484"/>
    </location>
</feature>
<dbReference type="GO" id="GO:0004714">
    <property type="term" value="F:transmembrane receptor protein tyrosine kinase activity"/>
    <property type="evidence" value="ECO:0007669"/>
    <property type="project" value="UniProtKB-EC"/>
</dbReference>
<dbReference type="CDD" id="cd00063">
    <property type="entry name" value="FN3"/>
    <property type="match status" value="2"/>
</dbReference>
<feature type="non-terminal residue" evidence="26">
    <location>
        <position position="1"/>
    </location>
</feature>
<evidence type="ECO:0000256" key="20">
    <source>
        <dbReference type="PIRSR" id="PIRSR000615-3"/>
    </source>
</evidence>
<evidence type="ECO:0000313" key="26">
    <source>
        <dbReference type="EMBL" id="CAH3162656.1"/>
    </source>
</evidence>
<dbReference type="PROSITE" id="PS00107">
    <property type="entry name" value="PROTEIN_KINASE_ATP"/>
    <property type="match status" value="1"/>
</dbReference>
<dbReference type="GO" id="GO:0007169">
    <property type="term" value="P:cell surface receptor protein tyrosine kinase signaling pathway"/>
    <property type="evidence" value="ECO:0007669"/>
    <property type="project" value="TreeGrafter"/>
</dbReference>
<comment type="caution">
    <text evidence="26">The sequence shown here is derived from an EMBL/GenBank/DDBJ whole genome shotgun (WGS) entry which is preliminary data.</text>
</comment>
<reference evidence="26 27" key="1">
    <citation type="submission" date="2022-05" db="EMBL/GenBank/DDBJ databases">
        <authorList>
            <consortium name="Genoscope - CEA"/>
            <person name="William W."/>
        </authorList>
    </citation>
    <scope>NUCLEOTIDE SEQUENCE [LARGE SCALE GENOMIC DNA]</scope>
</reference>
<keyword evidence="9 19" id="KW-0067">ATP-binding</keyword>
<evidence type="ECO:0000256" key="15">
    <source>
        <dbReference type="ARBA" id="ARBA00023180"/>
    </source>
</evidence>
<dbReference type="AlphaFoldDB" id="A0AAU9XY79"/>
<dbReference type="PROSITE" id="PS50835">
    <property type="entry name" value="IG_LIKE"/>
    <property type="match status" value="3"/>
</dbReference>
<dbReference type="EMBL" id="CALNXJ010000086">
    <property type="protein sequence ID" value="CAH3162656.1"/>
    <property type="molecule type" value="Genomic_DNA"/>
</dbReference>
<dbReference type="InterPro" id="IPR011009">
    <property type="entry name" value="Kinase-like_dom_sf"/>
</dbReference>
<evidence type="ECO:0000259" key="24">
    <source>
        <dbReference type="PROSITE" id="PS50835"/>
    </source>
</evidence>
<feature type="domain" description="Ig-like" evidence="24">
    <location>
        <begin position="98"/>
        <end position="172"/>
    </location>
</feature>
<feature type="binding site" evidence="20">
    <location>
        <position position="724"/>
    </location>
    <ligand>
        <name>Mg(2+)</name>
        <dbReference type="ChEBI" id="CHEBI:18420"/>
    </ligand>
</feature>
<evidence type="ECO:0000256" key="9">
    <source>
        <dbReference type="ARBA" id="ARBA00022840"/>
    </source>
</evidence>
<evidence type="ECO:0000256" key="13">
    <source>
        <dbReference type="ARBA" id="ARBA00023157"/>
    </source>
</evidence>
<dbReference type="GO" id="GO:0043235">
    <property type="term" value="C:receptor complex"/>
    <property type="evidence" value="ECO:0007669"/>
    <property type="project" value="TreeGrafter"/>
</dbReference>
<dbReference type="SMART" id="SM00409">
    <property type="entry name" value="IG"/>
    <property type="match status" value="3"/>
</dbReference>
<feature type="active site" description="Proton acceptor" evidence="18">
    <location>
        <position position="706"/>
    </location>
</feature>
<evidence type="ECO:0000256" key="18">
    <source>
        <dbReference type="PIRSR" id="PIRSR000615-1"/>
    </source>
</evidence>
<keyword evidence="20" id="KW-0460">Magnesium</keyword>
<dbReference type="PANTHER" id="PTHR24416:SF621">
    <property type="entry name" value="TYROSINE KINASE RECEPTOR CAD96CA"/>
    <property type="match status" value="1"/>
</dbReference>
<evidence type="ECO:0000256" key="14">
    <source>
        <dbReference type="ARBA" id="ARBA00023170"/>
    </source>
</evidence>
<dbReference type="PIRSF" id="PIRSF000615">
    <property type="entry name" value="TyrPK_CSF1-R"/>
    <property type="match status" value="1"/>
</dbReference>
<dbReference type="InterPro" id="IPR001245">
    <property type="entry name" value="Ser-Thr/Tyr_kinase_cat_dom"/>
</dbReference>
<dbReference type="InterPro" id="IPR003961">
    <property type="entry name" value="FN3_dom"/>
</dbReference>
<evidence type="ECO:0000256" key="10">
    <source>
        <dbReference type="ARBA" id="ARBA00022989"/>
    </source>
</evidence>
<feature type="binding site" evidence="19">
    <location>
        <position position="710"/>
    </location>
    <ligand>
        <name>ATP</name>
        <dbReference type="ChEBI" id="CHEBI:30616"/>
    </ligand>
</feature>
<feature type="binding site" evidence="19">
    <location>
        <begin position="645"/>
        <end position="651"/>
    </location>
    <ligand>
        <name>ATP</name>
        <dbReference type="ChEBI" id="CHEBI:30616"/>
    </ligand>
</feature>
<dbReference type="EC" id="2.7.10.1" evidence="3"/>
<sequence length="866" mass="97633">FTLLDKPEGARLTTNVSKNTVTEGDTVTFNCKVMAALPQVSIYKFYFNGHLLSENSNNEYTLINANRSQHYGEYKCIPHNDAGDGAEATVRLNINVAVQFTEVPQNVTVHTSTPLFLSCDASGFPQPKIRWEKCGINLSHNKQLNIPSSKRKDAGEYVCIASNGVGQEKTVRVYVTVQYPPTIQNVTTSSKKSWIGQTVTLKCLSDGVPTPTLSWYKPEGSEINRIRARENKVKVPLGDDQDFGHYMCIAANGLIPSDGKLIKINQIKKPGKASIKSSESLIQATFITIRWTAPADDGGSPITGYRMILQKGETEIEKDDITDPGTTTYLFRGLEKNTNYTVKLFSRNFIFEGDPTVRTIKTKFEGVPDVVEIDELPGETTDDTITLKWKEPESNGKVITMYTVYQRVVTDGKVGQWTEIKKIRDVSVRKLKIALERGKVYQFAITATNELGPEECNCPSNNVLLAIIGVLAFTVLLLIIYIIWLHKKGRTYEDERGVYDNETGLDNEPSLPDSRKLTQPPAEYMDLIEVNKDNRKAQRTAPGADYVPLHPLTRSWEVPRHHVAIEKIIGKGAFGQVAKGTAEGLRGSPETTTVAIKMLKANAAESDKRDLMEELDTMKQLKPHPYVIKLLGCVTESEQLLVLIEYVPFGDLLGYLRKSRGLKDTYYKDPDVKPQTNLTSQQLMKFAWQIADGMSYLSSKSIIHRDLAARNVLVGQKETCKVTDFGMARDVQQENIYERKTKGRLPVKWTAYEALLYGKYTTKSDVWSYGVLLYEIFTIGGSPYPRMDGRKIANLLQDGYRMPKPQHVDEKLYQIMMKCWKNDPDARPTFTELKNQLNDLQTLHKKLINMTMYDKQLYANVEDLMV</sequence>
<protein>
    <recommendedName>
        <fullName evidence="3">receptor protein-tyrosine kinase</fullName>
        <ecNumber evidence="3">2.7.10.1</ecNumber>
    </recommendedName>
</protein>
<keyword evidence="27" id="KW-1185">Reference proteome</keyword>
<evidence type="ECO:0000259" key="25">
    <source>
        <dbReference type="PROSITE" id="PS50853"/>
    </source>
</evidence>
<keyword evidence="16" id="KW-0393">Immunoglobulin domain</keyword>
<keyword evidence="13" id="KW-1015">Disulfide bond</keyword>
<keyword evidence="4" id="KW-0808">Transferase</keyword>
<name>A0AAU9XY79_9CNID</name>
<dbReference type="Gene3D" id="1.10.510.10">
    <property type="entry name" value="Transferase(Phosphotransferase) domain 1"/>
    <property type="match status" value="1"/>
</dbReference>
<evidence type="ECO:0000313" key="27">
    <source>
        <dbReference type="Proteomes" id="UP001159428"/>
    </source>
</evidence>
<dbReference type="Pfam" id="PF07714">
    <property type="entry name" value="PK_Tyr_Ser-Thr"/>
    <property type="match status" value="1"/>
</dbReference>
<dbReference type="Pfam" id="PF00041">
    <property type="entry name" value="fn3"/>
    <property type="match status" value="1"/>
</dbReference>
<dbReference type="InterPro" id="IPR036116">
    <property type="entry name" value="FN3_sf"/>
</dbReference>
<accession>A0AAU9XY79</accession>
<evidence type="ECO:0000259" key="23">
    <source>
        <dbReference type="PROSITE" id="PS50011"/>
    </source>
</evidence>
<dbReference type="Proteomes" id="UP001159428">
    <property type="component" value="Unassembled WGS sequence"/>
</dbReference>
<evidence type="ECO:0000256" key="7">
    <source>
        <dbReference type="ARBA" id="ARBA00022741"/>
    </source>
</evidence>
<comment type="catalytic activity">
    <reaction evidence="17">
        <text>L-tyrosyl-[protein] + ATP = O-phospho-L-tyrosyl-[protein] + ADP + H(+)</text>
        <dbReference type="Rhea" id="RHEA:10596"/>
        <dbReference type="Rhea" id="RHEA-COMP:10136"/>
        <dbReference type="Rhea" id="RHEA-COMP:20101"/>
        <dbReference type="ChEBI" id="CHEBI:15378"/>
        <dbReference type="ChEBI" id="CHEBI:30616"/>
        <dbReference type="ChEBI" id="CHEBI:46858"/>
        <dbReference type="ChEBI" id="CHEBI:61978"/>
        <dbReference type="ChEBI" id="CHEBI:456216"/>
        <dbReference type="EC" id="2.7.10.1"/>
    </reaction>
</comment>
<dbReference type="Gene3D" id="2.60.40.10">
    <property type="entry name" value="Immunoglobulins"/>
    <property type="match status" value="5"/>
</dbReference>
<dbReference type="InterPro" id="IPR013783">
    <property type="entry name" value="Ig-like_fold"/>
</dbReference>
<dbReference type="Pfam" id="PF13895">
    <property type="entry name" value="Ig_2"/>
    <property type="match status" value="1"/>
</dbReference>
<dbReference type="InterPro" id="IPR003599">
    <property type="entry name" value="Ig_sub"/>
</dbReference>
<evidence type="ECO:0000256" key="22">
    <source>
        <dbReference type="SAM" id="Phobius"/>
    </source>
</evidence>
<feature type="domain" description="Fibronectin type-III" evidence="25">
    <location>
        <begin position="269"/>
        <end position="366"/>
    </location>
</feature>
<keyword evidence="12" id="KW-0829">Tyrosine-protein kinase</keyword>
<feature type="binding site" evidence="20">
    <location>
        <position position="711"/>
    </location>
    <ligand>
        <name>Mg(2+)</name>
        <dbReference type="ChEBI" id="CHEBI:18420"/>
    </ligand>
</feature>
<comment type="similarity">
    <text evidence="2">Belongs to the protein kinase superfamily. CAMK Ser/Thr protein kinase family.</text>
</comment>
<dbReference type="InterPro" id="IPR036179">
    <property type="entry name" value="Ig-like_dom_sf"/>
</dbReference>